<keyword evidence="2" id="KW-1185">Reference proteome</keyword>
<reference evidence="1 2" key="1">
    <citation type="submission" date="2018-10" db="EMBL/GenBank/DDBJ databases">
        <title>Genomic Encyclopedia of Archaeal and Bacterial Type Strains, Phase II (KMG-II): from individual species to whole genera.</title>
        <authorList>
            <person name="Goeker M."/>
        </authorList>
    </citation>
    <scope>NUCLEOTIDE SEQUENCE [LARGE SCALE GENOMIC DNA]</scope>
    <source>
        <strain evidence="1 2">RP-AC37</strain>
    </source>
</reference>
<comment type="caution">
    <text evidence="1">The sequence shown here is derived from an EMBL/GenBank/DDBJ whole genome shotgun (WGS) entry which is preliminary data.</text>
</comment>
<dbReference type="EMBL" id="RBWV01000004">
    <property type="protein sequence ID" value="RKS80620.1"/>
    <property type="molecule type" value="Genomic_DNA"/>
</dbReference>
<name>A0A420XV45_9ACTN</name>
<sequence length="199" mass="22132">MRRGARRPPSDLPLLLGGSDADPGASFPAHRRLLGSALSVTHALHAAPRRPEHAIPPLPPTPSWTRLRDPEHAHLWQAAVAEHCHLARVAQPEAEAALVALSEHLERAARLAWAPEPGLFARAVEECLLVSVFDADVASRHAQRAWRRWWVEQPYGPAVGPRDAVTMVRDEARRERELRADWAAAWALWAARARLHRSA</sequence>
<gene>
    <name evidence="1" type="ORF">CLV35_0293</name>
</gene>
<accession>A0A420XV45</accession>
<evidence type="ECO:0000313" key="1">
    <source>
        <dbReference type="EMBL" id="RKS80620.1"/>
    </source>
</evidence>
<protein>
    <submittedName>
        <fullName evidence="1">Uncharacterized protein</fullName>
    </submittedName>
</protein>
<dbReference type="InParanoid" id="A0A420XV45"/>
<organism evidence="1 2">
    <name type="scientific">Motilibacter peucedani</name>
    <dbReference type="NCBI Taxonomy" id="598650"/>
    <lineage>
        <taxon>Bacteria</taxon>
        <taxon>Bacillati</taxon>
        <taxon>Actinomycetota</taxon>
        <taxon>Actinomycetes</taxon>
        <taxon>Motilibacterales</taxon>
        <taxon>Motilibacteraceae</taxon>
        <taxon>Motilibacter</taxon>
    </lineage>
</organism>
<proteinExistence type="predicted"/>
<dbReference type="AlphaFoldDB" id="A0A420XV45"/>
<evidence type="ECO:0000313" key="2">
    <source>
        <dbReference type="Proteomes" id="UP000281955"/>
    </source>
</evidence>
<dbReference type="Proteomes" id="UP000281955">
    <property type="component" value="Unassembled WGS sequence"/>
</dbReference>